<feature type="region of interest" description="Disordered" evidence="1">
    <location>
        <begin position="248"/>
        <end position="272"/>
    </location>
</feature>
<dbReference type="AlphaFoldDB" id="A0A640KUW3"/>
<name>A0A640KUW3_LEITA</name>
<keyword evidence="2" id="KW-0812">Transmembrane</keyword>
<evidence type="ECO:0000256" key="2">
    <source>
        <dbReference type="SAM" id="Phobius"/>
    </source>
</evidence>
<dbReference type="EMBL" id="BLBS01000057">
    <property type="protein sequence ID" value="GET93322.1"/>
    <property type="molecule type" value="Genomic_DNA"/>
</dbReference>
<evidence type="ECO:0000313" key="4">
    <source>
        <dbReference type="Proteomes" id="UP000419144"/>
    </source>
</evidence>
<gene>
    <name evidence="3" type="ORF">LtaPh_3625200</name>
</gene>
<dbReference type="VEuPathDB" id="TriTrypDB:LtaPh_3625200"/>
<dbReference type="Proteomes" id="UP000419144">
    <property type="component" value="Unassembled WGS sequence"/>
</dbReference>
<proteinExistence type="predicted"/>
<sequence length="451" mass="49969">MQDWQIAVLVVILVVFVGLATPLIFLIYHFRNRRHRHSSKKTNTVTARYADTNDCARHDIVDLGDAFSQLFRGDPRIHPSTHLLYFLDFQGQLRWINFKKKPAANIGNESAMQQYIFETFRPTVEEGSTAVTFPPEMLGLSYMNDHQRLVTLDLNRLLARDAEFGARMQHTAERPLLLSRLVPDGADGDVLTVLSLRGYTVGGASVPPVIPSSTQYPSLTAASPPQQYQQRLEVDLSASRANPMSIAPAVSTATPGTRTPPPVDRSPVTSHFPPPMNLGSAYTLDASGMAPTPVIHPSDTHHITTSTPVSITAALYTVLSTNGSRTELDMISTAMIERARLRWDRRENLVVPIVSGVFSGYQCVINPVTEEATLSMVSAAHATNVNGERVIVCQRADILYYTVERVNSTQWLPFNKAFYLPAGQWCVRARSMLYNDNSSKTVAKVFTVKVV</sequence>
<feature type="transmembrane region" description="Helical" evidence="2">
    <location>
        <begin position="6"/>
        <end position="30"/>
    </location>
</feature>
<accession>A0A640KUW3</accession>
<organism evidence="3 4">
    <name type="scientific">Leishmania tarentolae</name>
    <name type="common">Sauroleishmania tarentolae</name>
    <dbReference type="NCBI Taxonomy" id="5689"/>
    <lineage>
        <taxon>Eukaryota</taxon>
        <taxon>Discoba</taxon>
        <taxon>Euglenozoa</taxon>
        <taxon>Kinetoplastea</taxon>
        <taxon>Metakinetoplastina</taxon>
        <taxon>Trypanosomatida</taxon>
        <taxon>Trypanosomatidae</taxon>
        <taxon>Leishmaniinae</taxon>
        <taxon>Leishmania</taxon>
        <taxon>lizard Leishmania</taxon>
    </lineage>
</organism>
<protein>
    <submittedName>
        <fullName evidence="3">Uncharacterized protein</fullName>
    </submittedName>
</protein>
<comment type="caution">
    <text evidence="3">The sequence shown here is derived from an EMBL/GenBank/DDBJ whole genome shotgun (WGS) entry which is preliminary data.</text>
</comment>
<evidence type="ECO:0000256" key="1">
    <source>
        <dbReference type="SAM" id="MobiDB-lite"/>
    </source>
</evidence>
<keyword evidence="4" id="KW-1185">Reference proteome</keyword>
<keyword evidence="2" id="KW-0472">Membrane</keyword>
<reference evidence="3" key="1">
    <citation type="submission" date="2019-11" db="EMBL/GenBank/DDBJ databases">
        <title>Leishmania tarentolae CDS.</title>
        <authorList>
            <person name="Goto Y."/>
            <person name="Yamagishi J."/>
        </authorList>
    </citation>
    <scope>NUCLEOTIDE SEQUENCE [LARGE SCALE GENOMIC DNA]</scope>
    <source>
        <strain evidence="3">Parrot Tar II</strain>
    </source>
</reference>
<evidence type="ECO:0000313" key="3">
    <source>
        <dbReference type="EMBL" id="GET93322.1"/>
    </source>
</evidence>
<keyword evidence="2" id="KW-1133">Transmembrane helix</keyword>
<dbReference type="OrthoDB" id="272592at2759"/>